<comment type="caution">
    <text evidence="1">The sequence shown here is derived from an EMBL/GenBank/DDBJ whole genome shotgun (WGS) entry which is preliminary data.</text>
</comment>
<protein>
    <recommendedName>
        <fullName evidence="3">Sulfotransferase domain-containing protein</fullName>
    </recommendedName>
</protein>
<evidence type="ECO:0008006" key="3">
    <source>
        <dbReference type="Google" id="ProtNLM"/>
    </source>
</evidence>
<organism evidence="1 2">
    <name type="scientific">Candidatus Gottesmanbacteria bacterium RIFOXYB1_FULL_47_11</name>
    <dbReference type="NCBI Taxonomy" id="1798401"/>
    <lineage>
        <taxon>Bacteria</taxon>
        <taxon>Candidatus Gottesmaniibacteriota</taxon>
    </lineage>
</organism>
<dbReference type="Gene3D" id="3.40.50.300">
    <property type="entry name" value="P-loop containing nucleotide triphosphate hydrolases"/>
    <property type="match status" value="1"/>
</dbReference>
<evidence type="ECO:0000313" key="1">
    <source>
        <dbReference type="EMBL" id="OGG35102.1"/>
    </source>
</evidence>
<dbReference type="EMBL" id="MFKE01000018">
    <property type="protein sequence ID" value="OGG35102.1"/>
    <property type="molecule type" value="Genomic_DNA"/>
</dbReference>
<proteinExistence type="predicted"/>
<dbReference type="AlphaFoldDB" id="A0A1F6BEB2"/>
<accession>A0A1F6BEB2</accession>
<dbReference type="InterPro" id="IPR027417">
    <property type="entry name" value="P-loop_NTPase"/>
</dbReference>
<dbReference type="SUPFAM" id="SSF52540">
    <property type="entry name" value="P-loop containing nucleoside triphosphate hydrolases"/>
    <property type="match status" value="1"/>
</dbReference>
<name>A0A1F6BEB2_9BACT</name>
<gene>
    <name evidence="1" type="ORF">A2363_01180</name>
</gene>
<dbReference type="Proteomes" id="UP000176186">
    <property type="component" value="Unassembled WGS sequence"/>
</dbReference>
<sequence length="264" mass="30674">MNKLERTVLSIHIEKTGGTSLGEYYSQLFGAKGVYVYKPSTNDLVPYSPMHQVTASEFGNKIRKRFAGTPLYAFIHKFTRDYLNYVNHISIQNIPNMHLVIHGHFPANKFDGLVDKPFYTVILRDPLERMKSHYNHWKLAKGKVDQRLQLSDESVQTFEDFAFHAMLKNWQSSYLVGKPIDQFDLVGVSTALENFTQEFVYRLGITGTTQRVKSLNETPIYLKKETDDLIFNQSFLPKFMKFHADDYDNYQKAKEATLKYTTRS</sequence>
<evidence type="ECO:0000313" key="2">
    <source>
        <dbReference type="Proteomes" id="UP000176186"/>
    </source>
</evidence>
<reference evidence="1 2" key="1">
    <citation type="journal article" date="2016" name="Nat. Commun.">
        <title>Thousands of microbial genomes shed light on interconnected biogeochemical processes in an aquifer system.</title>
        <authorList>
            <person name="Anantharaman K."/>
            <person name="Brown C.T."/>
            <person name="Hug L.A."/>
            <person name="Sharon I."/>
            <person name="Castelle C.J."/>
            <person name="Probst A.J."/>
            <person name="Thomas B.C."/>
            <person name="Singh A."/>
            <person name="Wilkins M.J."/>
            <person name="Karaoz U."/>
            <person name="Brodie E.L."/>
            <person name="Williams K.H."/>
            <person name="Hubbard S.S."/>
            <person name="Banfield J.F."/>
        </authorList>
    </citation>
    <scope>NUCLEOTIDE SEQUENCE [LARGE SCALE GENOMIC DNA]</scope>
</reference>